<feature type="domain" description="Initiator Rep protein WH1" evidence="1">
    <location>
        <begin position="23"/>
        <end position="169"/>
    </location>
</feature>
<sequence length="261" mass="30169">MIIQNKKANSALNNLLSRQDYLVTQANDLARAFGNLTAFQHKVLDYCFSYVQKDDHQDKIYEANLLDVIHHLGLQASGDSYKRVVEALRALDLKTSIYMRTIEPDGRKGILMTHLFDHVKVIEDGKFEFRFSRDVEPYVFQLKSHFYSFKLSELTRVRSKYTLTMMKLWNANSLGKLTDTTIQGSLEDWETWFLGSNDKGEPKHWSAGIFKRDVINKALKELGQLYPQTLFRLTTIKNGRNVVGYTLDIHSVNTNTHLDIT</sequence>
<keyword evidence="2" id="KW-0614">Plasmid</keyword>
<dbReference type="InterPro" id="IPR000525">
    <property type="entry name" value="Initiator_Rep_WH1"/>
</dbReference>
<dbReference type="InterPro" id="IPR036388">
    <property type="entry name" value="WH-like_DNA-bd_sf"/>
</dbReference>
<accession>A0A0H5QMK1</accession>
<organism evidence="2">
    <name type="scientific">uncultured prokaryote</name>
    <dbReference type="NCBI Taxonomy" id="198431"/>
    <lineage>
        <taxon>unclassified sequences</taxon>
        <taxon>environmental samples</taxon>
    </lineage>
</organism>
<proteinExistence type="predicted"/>
<dbReference type="InterPro" id="IPR036390">
    <property type="entry name" value="WH_DNA-bd_sf"/>
</dbReference>
<dbReference type="GO" id="GO:0006270">
    <property type="term" value="P:DNA replication initiation"/>
    <property type="evidence" value="ECO:0007669"/>
    <property type="project" value="InterPro"/>
</dbReference>
<dbReference type="Pfam" id="PF21205">
    <property type="entry name" value="Rep3_C"/>
    <property type="match status" value="1"/>
</dbReference>
<dbReference type="Gene3D" id="1.10.10.10">
    <property type="entry name" value="Winged helix-like DNA-binding domain superfamily/Winged helix DNA-binding domain"/>
    <property type="match status" value="1"/>
</dbReference>
<dbReference type="EMBL" id="LN853908">
    <property type="protein sequence ID" value="CRY97002.1"/>
    <property type="molecule type" value="Genomic_DNA"/>
</dbReference>
<dbReference type="SUPFAM" id="SSF46785">
    <property type="entry name" value="Winged helix' DNA-binding domain"/>
    <property type="match status" value="2"/>
</dbReference>
<name>A0A0H5QMK1_9ZZZZ</name>
<evidence type="ECO:0000313" key="2">
    <source>
        <dbReference type="EMBL" id="CRY97002.1"/>
    </source>
</evidence>
<evidence type="ECO:0000259" key="1">
    <source>
        <dbReference type="Pfam" id="PF01051"/>
    </source>
</evidence>
<dbReference type="GO" id="GO:0003887">
    <property type="term" value="F:DNA-directed DNA polymerase activity"/>
    <property type="evidence" value="ECO:0007669"/>
    <property type="project" value="InterPro"/>
</dbReference>
<reference evidence="2" key="1">
    <citation type="submission" date="2015-06" db="EMBL/GenBank/DDBJ databases">
        <authorList>
            <person name="Joergensen T."/>
        </authorList>
    </citation>
    <scope>NUCLEOTIDE SEQUENCE</scope>
    <source>
        <plasmid evidence="2">pRGFK1346</plasmid>
    </source>
</reference>
<dbReference type="Pfam" id="PF01051">
    <property type="entry name" value="Rep3_N"/>
    <property type="match status" value="1"/>
</dbReference>
<protein>
    <recommendedName>
        <fullName evidence="1">Initiator Rep protein WH1 domain-containing protein</fullName>
    </recommendedName>
</protein>
<reference evidence="2" key="2">
    <citation type="submission" date="2015-07" db="EMBL/GenBank/DDBJ databases">
        <title>Plasmids, circular viruses and viroids from rat gut.</title>
        <authorList>
            <person name="Jorgensen T.J."/>
            <person name="Hansen M.A."/>
            <person name="Xu Z."/>
            <person name="Tabak M.A."/>
            <person name="Sorensen S.J."/>
            <person name="Hansen L.H."/>
        </authorList>
    </citation>
    <scope>NUCLEOTIDE SEQUENCE</scope>
    <source>
        <plasmid evidence="2">pRGFK1346</plasmid>
    </source>
</reference>
<geneLocation type="plasmid" evidence="2">
    <name>pRGFK1346</name>
</geneLocation>
<dbReference type="AlphaFoldDB" id="A0A0H5QMK1"/>